<dbReference type="VEuPathDB" id="FungiDB:FOXG_02809"/>
<dbReference type="InterPro" id="IPR011032">
    <property type="entry name" value="GroES-like_sf"/>
</dbReference>
<organism evidence="2 3">
    <name type="scientific">Fusarium oxysporum</name>
    <name type="common">Fusarium vascular wilt</name>
    <dbReference type="NCBI Taxonomy" id="5507"/>
    <lineage>
        <taxon>Eukaryota</taxon>
        <taxon>Fungi</taxon>
        <taxon>Dikarya</taxon>
        <taxon>Ascomycota</taxon>
        <taxon>Pezizomycotina</taxon>
        <taxon>Sordariomycetes</taxon>
        <taxon>Hypocreomycetidae</taxon>
        <taxon>Hypocreales</taxon>
        <taxon>Nectriaceae</taxon>
        <taxon>Fusarium</taxon>
        <taxon>Fusarium oxysporum species complex</taxon>
    </lineage>
</organism>
<dbReference type="Gene3D" id="3.90.180.10">
    <property type="entry name" value="Medium-chain alcohol dehydrogenases, catalytic domain"/>
    <property type="match status" value="1"/>
</dbReference>
<reference evidence="3" key="1">
    <citation type="submission" date="2016-09" db="EMBL/GenBank/DDBJ databases">
        <authorList>
            <person name="Guldener U."/>
        </authorList>
    </citation>
    <scope>NUCLEOTIDE SEQUENCE [LARGE SCALE GENOMIC DNA]</scope>
    <source>
        <strain evidence="3">V64-1</strain>
    </source>
</reference>
<dbReference type="InterPro" id="IPR052585">
    <property type="entry name" value="Lipid_raft_assoc_Zn_ADH"/>
</dbReference>
<dbReference type="Proteomes" id="UP000219369">
    <property type="component" value="Unassembled WGS sequence"/>
</dbReference>
<evidence type="ECO:0000259" key="1">
    <source>
        <dbReference type="Pfam" id="PF08240"/>
    </source>
</evidence>
<dbReference type="VEuPathDB" id="FungiDB:FOIG_01757"/>
<evidence type="ECO:0000313" key="3">
    <source>
        <dbReference type="Proteomes" id="UP000219369"/>
    </source>
</evidence>
<dbReference type="OrthoDB" id="201656at2759"/>
<dbReference type="Gene3D" id="3.40.50.720">
    <property type="entry name" value="NAD(P)-binding Rossmann-like Domain"/>
    <property type="match status" value="1"/>
</dbReference>
<dbReference type="SUPFAM" id="SSF50129">
    <property type="entry name" value="GroES-like"/>
    <property type="match status" value="1"/>
</dbReference>
<proteinExistence type="predicted"/>
<feature type="domain" description="Alcohol dehydrogenase-like N-terminal" evidence="1">
    <location>
        <begin position="33"/>
        <end position="98"/>
    </location>
</feature>
<accession>A0A2H3TVG5</accession>
<name>A0A2H3TVG5_FUSOX</name>
<dbReference type="VEuPathDB" id="FungiDB:FOC1_g10015229"/>
<dbReference type="VEuPathDB" id="FungiDB:FOZG_09329"/>
<dbReference type="PANTHER" id="PTHR43482">
    <property type="entry name" value="PROTEIN AST1-RELATED"/>
    <property type="match status" value="1"/>
</dbReference>
<dbReference type="VEuPathDB" id="FungiDB:HZS61_014929"/>
<dbReference type="AlphaFoldDB" id="A0A2H3TVG5"/>
<dbReference type="VEuPathDB" id="FungiDB:FOMG_10877"/>
<dbReference type="EMBL" id="FMJY01000012">
    <property type="protein sequence ID" value="SCO92612.1"/>
    <property type="molecule type" value="Genomic_DNA"/>
</dbReference>
<dbReference type="VEuPathDB" id="FungiDB:FOC4_g10007781"/>
<sequence length="168" mass="17687">MKAWHYSPIHGKLEDCLTIKDDAPIPQPYSLAKDQLLIEITSSSMNPVDYKLPESGVIGRLIIPRPATPGLDFCGRIVAKHPSNSTYETGQLVFGGFTTANPMGNLGQYTVISGAYYALLSAGVELDEAAAVGTAATIAYQSLMPDSLQPGAKIFINGGSGGVGTWGI</sequence>
<dbReference type="Pfam" id="PF08240">
    <property type="entry name" value="ADH_N"/>
    <property type="match status" value="1"/>
</dbReference>
<dbReference type="InterPro" id="IPR013154">
    <property type="entry name" value="ADH-like_N"/>
</dbReference>
<evidence type="ECO:0000313" key="2">
    <source>
        <dbReference type="EMBL" id="SCO92612.1"/>
    </source>
</evidence>
<protein>
    <recommendedName>
        <fullName evidence="1">Alcohol dehydrogenase-like N-terminal domain-containing protein</fullName>
    </recommendedName>
</protein>
<dbReference type="PANTHER" id="PTHR43482:SF1">
    <property type="entry name" value="PROTEIN AST1-RELATED"/>
    <property type="match status" value="1"/>
</dbReference>
<gene>
    <name evidence="2" type="ORF">FRV6_16740</name>
</gene>